<protein>
    <submittedName>
        <fullName evidence="3">Uncharacterized protein</fullName>
    </submittedName>
</protein>
<organism evidence="3 4">
    <name type="scientific">Mycolicibacterium smegmatis (strain MKD8)</name>
    <name type="common">Mycobacterium smegmatis</name>
    <dbReference type="NCBI Taxonomy" id="1214915"/>
    <lineage>
        <taxon>Bacteria</taxon>
        <taxon>Bacillati</taxon>
        <taxon>Actinomycetota</taxon>
        <taxon>Actinomycetes</taxon>
        <taxon>Mycobacteriales</taxon>
        <taxon>Mycobacteriaceae</taxon>
        <taxon>Mycolicibacterium</taxon>
    </lineage>
</organism>
<proteinExistence type="predicted"/>
<evidence type="ECO:0000256" key="2">
    <source>
        <dbReference type="SAM" id="Phobius"/>
    </source>
</evidence>
<feature type="transmembrane region" description="Helical" evidence="2">
    <location>
        <begin position="111"/>
        <end position="129"/>
    </location>
</feature>
<sequence>MTTSTLYGILAIISFALIWVAAAGAFIFTRRVRQRAHVTARMGIGAATAAVRKVGKRAPMTGDELSLARQVLDDRGSLLALAVPATLFFLGCFYVFGSLEQLHGRTPSERTFLGIFPMITSTNLSIQVLRSVRLKKRAGGLEPLPEPTVDSPPDGVPGATAGVGGGTQPTRHAVPAHHRQPAE</sequence>
<dbReference type="EMBL" id="CP027541">
    <property type="protein sequence ID" value="AWT51181.1"/>
    <property type="molecule type" value="Genomic_DNA"/>
</dbReference>
<gene>
    <name evidence="3" type="ORF">D806_001870</name>
</gene>
<name>A0A2U9PHG7_MYCSE</name>
<feature type="transmembrane region" description="Helical" evidence="2">
    <location>
        <begin position="6"/>
        <end position="28"/>
    </location>
</feature>
<feature type="region of interest" description="Disordered" evidence="1">
    <location>
        <begin position="140"/>
        <end position="183"/>
    </location>
</feature>
<keyword evidence="2" id="KW-1133">Transmembrane helix</keyword>
<keyword evidence="2" id="KW-0812">Transmembrane</keyword>
<reference evidence="4" key="2">
    <citation type="submission" date="2018-03" db="EMBL/GenBank/DDBJ databases">
        <authorList>
            <person name="Derbyshire K."/>
            <person name="Gray T.A."/>
            <person name="Champion M."/>
        </authorList>
    </citation>
    <scope>NUCLEOTIDE SEQUENCE [LARGE SCALE GENOMIC DNA]</scope>
    <source>
        <strain evidence="4">MKD8</strain>
    </source>
</reference>
<evidence type="ECO:0000313" key="3">
    <source>
        <dbReference type="EMBL" id="AWT51181.1"/>
    </source>
</evidence>
<feature type="compositionally biased region" description="Basic residues" evidence="1">
    <location>
        <begin position="174"/>
        <end position="183"/>
    </location>
</feature>
<feature type="transmembrane region" description="Helical" evidence="2">
    <location>
        <begin position="78"/>
        <end position="99"/>
    </location>
</feature>
<keyword evidence="2" id="KW-0472">Membrane</keyword>
<dbReference type="AlphaFoldDB" id="A0A2U9PHG7"/>
<evidence type="ECO:0000313" key="4">
    <source>
        <dbReference type="Proteomes" id="UP000011200"/>
    </source>
</evidence>
<accession>A0A2U9PHG7</accession>
<evidence type="ECO:0000256" key="1">
    <source>
        <dbReference type="SAM" id="MobiDB-lite"/>
    </source>
</evidence>
<dbReference type="Proteomes" id="UP000011200">
    <property type="component" value="Chromosome"/>
</dbReference>
<reference evidence="3 4" key="1">
    <citation type="journal article" date="2013" name="Genome Announc.">
        <title>Draft genome sequence of MKD8, a conjugal recipient Mycobacterium smegmatis strain.</title>
        <authorList>
            <person name="Gray T.A."/>
            <person name="Palumbo M.J."/>
            <person name="Derbyshire K.M."/>
        </authorList>
    </citation>
    <scope>NUCLEOTIDE SEQUENCE [LARGE SCALE GENOMIC DNA]</scope>
    <source>
        <strain evidence="3 4">MKD8</strain>
    </source>
</reference>